<sequence>MDDDPELAKLFGLRKCVLSALHRAPFESPELRKHSLDGWLHEDAMSLDPSRSPLEYCRNQEKLH</sequence>
<organism evidence="1 2">
    <name type="scientific">Rhizopogon vesiculosus</name>
    <dbReference type="NCBI Taxonomy" id="180088"/>
    <lineage>
        <taxon>Eukaryota</taxon>
        <taxon>Fungi</taxon>
        <taxon>Dikarya</taxon>
        <taxon>Basidiomycota</taxon>
        <taxon>Agaricomycotina</taxon>
        <taxon>Agaricomycetes</taxon>
        <taxon>Agaricomycetidae</taxon>
        <taxon>Boletales</taxon>
        <taxon>Suillineae</taxon>
        <taxon>Rhizopogonaceae</taxon>
        <taxon>Rhizopogon</taxon>
    </lineage>
</organism>
<dbReference type="OrthoDB" id="10501505at2759"/>
<proteinExistence type="predicted"/>
<dbReference type="AlphaFoldDB" id="A0A1J8Q0J0"/>
<evidence type="ECO:0000313" key="2">
    <source>
        <dbReference type="Proteomes" id="UP000183567"/>
    </source>
</evidence>
<keyword evidence="2" id="KW-1185">Reference proteome</keyword>
<reference evidence="1 2" key="1">
    <citation type="submission" date="2016-03" db="EMBL/GenBank/DDBJ databases">
        <title>Comparative genomics of the ectomycorrhizal sister species Rhizopogon vinicolor and Rhizopogon vesiculosus (Basidiomycota: Boletales) reveals a divergence of the mating type B locus.</title>
        <authorList>
            <person name="Mujic A.B."/>
            <person name="Kuo A."/>
            <person name="Tritt A."/>
            <person name="Lipzen A."/>
            <person name="Chen C."/>
            <person name="Johnson J."/>
            <person name="Sharma A."/>
            <person name="Barry K."/>
            <person name="Grigoriev I.V."/>
            <person name="Spatafora J.W."/>
        </authorList>
    </citation>
    <scope>NUCLEOTIDE SEQUENCE [LARGE SCALE GENOMIC DNA]</scope>
    <source>
        <strain evidence="1 2">AM-OR11-056</strain>
    </source>
</reference>
<dbReference type="EMBL" id="LVVM01003834">
    <property type="protein sequence ID" value="OJA14199.1"/>
    <property type="molecule type" value="Genomic_DNA"/>
</dbReference>
<protein>
    <submittedName>
        <fullName evidence="1">Uncharacterized protein</fullName>
    </submittedName>
</protein>
<accession>A0A1J8Q0J0</accession>
<name>A0A1J8Q0J0_9AGAM</name>
<gene>
    <name evidence="1" type="ORF">AZE42_12156</name>
</gene>
<comment type="caution">
    <text evidence="1">The sequence shown here is derived from an EMBL/GenBank/DDBJ whole genome shotgun (WGS) entry which is preliminary data.</text>
</comment>
<evidence type="ECO:0000313" key="1">
    <source>
        <dbReference type="EMBL" id="OJA14199.1"/>
    </source>
</evidence>
<dbReference type="Proteomes" id="UP000183567">
    <property type="component" value="Unassembled WGS sequence"/>
</dbReference>